<dbReference type="AlphaFoldDB" id="H2XPF0"/>
<name>H2XPF0_CIOIN</name>
<reference evidence="1" key="3">
    <citation type="submission" date="2025-08" db="UniProtKB">
        <authorList>
            <consortium name="Ensembl"/>
        </authorList>
    </citation>
    <scope>IDENTIFICATION</scope>
</reference>
<evidence type="ECO:0000313" key="1">
    <source>
        <dbReference type="Ensembl" id="ENSCINP00000031533.1"/>
    </source>
</evidence>
<protein>
    <submittedName>
        <fullName evidence="1">Uncharacterized protein</fullName>
    </submittedName>
</protein>
<reference evidence="1" key="4">
    <citation type="submission" date="2025-09" db="UniProtKB">
        <authorList>
            <consortium name="Ensembl"/>
        </authorList>
    </citation>
    <scope>IDENTIFICATION</scope>
</reference>
<dbReference type="Ensembl" id="ENSCINT00000036993.1">
    <property type="protein sequence ID" value="ENSCINP00000031533.1"/>
    <property type="gene ID" value="ENSCING00000019229.1"/>
</dbReference>
<dbReference type="Proteomes" id="UP000008144">
    <property type="component" value="Chromosome 3"/>
</dbReference>
<evidence type="ECO:0000313" key="2">
    <source>
        <dbReference type="Proteomes" id="UP000008144"/>
    </source>
</evidence>
<dbReference type="InParanoid" id="H2XPF0"/>
<sequence length="75" mass="8594">MVKIGIKLGLDFCKNLSERQSRSLVNQALKIQPWINVHLNGSVSMVMSNGTKRNFNIIYHKITQPILTPHYKCAR</sequence>
<reference evidence="1" key="2">
    <citation type="journal article" date="2008" name="Genome Biol.">
        <title>Improved genome assembly and evidence-based global gene model set for the chordate Ciona intestinalis: new insight into intron and operon populations.</title>
        <authorList>
            <person name="Satou Y."/>
            <person name="Mineta K."/>
            <person name="Ogasawara M."/>
            <person name="Sasakura Y."/>
            <person name="Shoguchi E."/>
            <person name="Ueno K."/>
            <person name="Yamada L."/>
            <person name="Matsumoto J."/>
            <person name="Wasserscheid J."/>
            <person name="Dewar K."/>
            <person name="Wiley G.B."/>
            <person name="Macmil S.L."/>
            <person name="Roe B.A."/>
            <person name="Zeller R.W."/>
            <person name="Hastings K.E."/>
            <person name="Lemaire P."/>
            <person name="Lindquist E."/>
            <person name="Endo T."/>
            <person name="Hotta K."/>
            <person name="Inaba K."/>
        </authorList>
    </citation>
    <scope>NUCLEOTIDE SEQUENCE [LARGE SCALE GENOMIC DNA]</scope>
    <source>
        <strain evidence="1">wild type</strain>
    </source>
</reference>
<keyword evidence="2" id="KW-1185">Reference proteome</keyword>
<dbReference type="EMBL" id="EAAA01001728">
    <property type="status" value="NOT_ANNOTATED_CDS"/>
    <property type="molecule type" value="Genomic_DNA"/>
</dbReference>
<dbReference type="HOGENOM" id="CLU_2670356_0_0_1"/>
<organism evidence="1 2">
    <name type="scientific">Ciona intestinalis</name>
    <name type="common">Transparent sea squirt</name>
    <name type="synonym">Ascidia intestinalis</name>
    <dbReference type="NCBI Taxonomy" id="7719"/>
    <lineage>
        <taxon>Eukaryota</taxon>
        <taxon>Metazoa</taxon>
        <taxon>Chordata</taxon>
        <taxon>Tunicata</taxon>
        <taxon>Ascidiacea</taxon>
        <taxon>Phlebobranchia</taxon>
        <taxon>Cionidae</taxon>
        <taxon>Ciona</taxon>
    </lineage>
</organism>
<proteinExistence type="predicted"/>
<accession>H2XPF0</accession>
<reference evidence="2" key="1">
    <citation type="journal article" date="2002" name="Science">
        <title>The draft genome of Ciona intestinalis: insights into chordate and vertebrate origins.</title>
        <authorList>
            <person name="Dehal P."/>
            <person name="Satou Y."/>
            <person name="Campbell R.K."/>
            <person name="Chapman J."/>
            <person name="Degnan B."/>
            <person name="De Tomaso A."/>
            <person name="Davidson B."/>
            <person name="Di Gregorio A."/>
            <person name="Gelpke M."/>
            <person name="Goodstein D.M."/>
            <person name="Harafuji N."/>
            <person name="Hastings K.E."/>
            <person name="Ho I."/>
            <person name="Hotta K."/>
            <person name="Huang W."/>
            <person name="Kawashima T."/>
            <person name="Lemaire P."/>
            <person name="Martinez D."/>
            <person name="Meinertzhagen I.A."/>
            <person name="Necula S."/>
            <person name="Nonaka M."/>
            <person name="Putnam N."/>
            <person name="Rash S."/>
            <person name="Saiga H."/>
            <person name="Satake M."/>
            <person name="Terry A."/>
            <person name="Yamada L."/>
            <person name="Wang H.G."/>
            <person name="Awazu S."/>
            <person name="Azumi K."/>
            <person name="Boore J."/>
            <person name="Branno M."/>
            <person name="Chin-Bow S."/>
            <person name="DeSantis R."/>
            <person name="Doyle S."/>
            <person name="Francino P."/>
            <person name="Keys D.N."/>
            <person name="Haga S."/>
            <person name="Hayashi H."/>
            <person name="Hino K."/>
            <person name="Imai K.S."/>
            <person name="Inaba K."/>
            <person name="Kano S."/>
            <person name="Kobayashi K."/>
            <person name="Kobayashi M."/>
            <person name="Lee B.I."/>
            <person name="Makabe K.W."/>
            <person name="Manohar C."/>
            <person name="Matassi G."/>
            <person name="Medina M."/>
            <person name="Mochizuki Y."/>
            <person name="Mount S."/>
            <person name="Morishita T."/>
            <person name="Miura S."/>
            <person name="Nakayama A."/>
            <person name="Nishizaka S."/>
            <person name="Nomoto H."/>
            <person name="Ohta F."/>
            <person name="Oishi K."/>
            <person name="Rigoutsos I."/>
            <person name="Sano M."/>
            <person name="Sasaki A."/>
            <person name="Sasakura Y."/>
            <person name="Shoguchi E."/>
            <person name="Shin-i T."/>
            <person name="Spagnuolo A."/>
            <person name="Stainier D."/>
            <person name="Suzuki M.M."/>
            <person name="Tassy O."/>
            <person name="Takatori N."/>
            <person name="Tokuoka M."/>
            <person name="Yagi K."/>
            <person name="Yoshizaki F."/>
            <person name="Wada S."/>
            <person name="Zhang C."/>
            <person name="Hyatt P.D."/>
            <person name="Larimer F."/>
            <person name="Detter C."/>
            <person name="Doggett N."/>
            <person name="Glavina T."/>
            <person name="Hawkins T."/>
            <person name="Richardson P."/>
            <person name="Lucas S."/>
            <person name="Kohara Y."/>
            <person name="Levine M."/>
            <person name="Satoh N."/>
            <person name="Rokhsar D.S."/>
        </authorList>
    </citation>
    <scope>NUCLEOTIDE SEQUENCE [LARGE SCALE GENOMIC DNA]</scope>
</reference>